<dbReference type="InterPro" id="IPR017592">
    <property type="entry name" value="Pilus_assmbl_Flp-typ_CpaB"/>
</dbReference>
<dbReference type="Pfam" id="PF16976">
    <property type="entry name" value="RcpC"/>
    <property type="match status" value="1"/>
</dbReference>
<sequence length="350" mass="37170">MRPKSLLLLALALGSGLVASIGISQVMDKNRQPAGLQGETAPIYVALHNINLGDPIDAAMVSLQEWPKDRIPVGALTQLENVEGRRPRANIFAGEPILDAKLLAQGEMVDPIGGITPGFRLSTIGVDAEKSAAGLLSPGDRVDIQLFVNANPRAGIEHAMAKVILQNIRVFAIEQAVQRSADGGEARTVPKTVSLLVTPEQASKIELAQKMGDVTLIPRSPNDEAPIAATEMRFEDLMGTADKKNSREKEQQREETVKKDKGPGMLGGLMAMVRQAAKDRPPHRMTVVRADEVSELLFDATTGRPLSAQGASTGGVMPSMAAPKSVPTGAGQPTLDGVELDAAFPIDFDK</sequence>
<feature type="domain" description="SAF" evidence="2">
    <location>
        <begin position="41"/>
        <end position="103"/>
    </location>
</feature>
<gene>
    <name evidence="3" type="ORF">Pla175_35080</name>
</gene>
<accession>A0A518DF75</accession>
<protein>
    <submittedName>
        <fullName evidence="3">SAF domain protein</fullName>
    </submittedName>
</protein>
<name>A0A518DF75_9BACT</name>
<dbReference type="InterPro" id="IPR013974">
    <property type="entry name" value="SAF"/>
</dbReference>
<organism evidence="3 4">
    <name type="scientific">Pirellulimonas nuda</name>
    <dbReference type="NCBI Taxonomy" id="2528009"/>
    <lineage>
        <taxon>Bacteria</taxon>
        <taxon>Pseudomonadati</taxon>
        <taxon>Planctomycetota</taxon>
        <taxon>Planctomycetia</taxon>
        <taxon>Pirellulales</taxon>
        <taxon>Lacipirellulaceae</taxon>
        <taxon>Pirellulimonas</taxon>
    </lineage>
</organism>
<dbReference type="SMART" id="SM00858">
    <property type="entry name" value="SAF"/>
    <property type="match status" value="1"/>
</dbReference>
<evidence type="ECO:0000313" key="3">
    <source>
        <dbReference type="EMBL" id="QDU90108.1"/>
    </source>
</evidence>
<feature type="region of interest" description="Disordered" evidence="1">
    <location>
        <begin position="304"/>
        <end position="336"/>
    </location>
</feature>
<dbReference type="CDD" id="cd11614">
    <property type="entry name" value="SAF_CpaB_FlgA_like"/>
    <property type="match status" value="1"/>
</dbReference>
<dbReference type="NCBIfam" id="TIGR03177">
    <property type="entry name" value="pilus_cpaB"/>
    <property type="match status" value="1"/>
</dbReference>
<feature type="compositionally biased region" description="Basic and acidic residues" evidence="1">
    <location>
        <begin position="240"/>
        <end position="262"/>
    </location>
</feature>
<dbReference type="Pfam" id="PF08666">
    <property type="entry name" value="SAF"/>
    <property type="match status" value="1"/>
</dbReference>
<proteinExistence type="predicted"/>
<dbReference type="Proteomes" id="UP000317429">
    <property type="component" value="Chromosome"/>
</dbReference>
<dbReference type="OrthoDB" id="281109at2"/>
<dbReference type="AlphaFoldDB" id="A0A518DF75"/>
<reference evidence="3 4" key="1">
    <citation type="submission" date="2019-02" db="EMBL/GenBank/DDBJ databases">
        <title>Deep-cultivation of Planctomycetes and their phenomic and genomic characterization uncovers novel biology.</title>
        <authorList>
            <person name="Wiegand S."/>
            <person name="Jogler M."/>
            <person name="Boedeker C."/>
            <person name="Pinto D."/>
            <person name="Vollmers J."/>
            <person name="Rivas-Marin E."/>
            <person name="Kohn T."/>
            <person name="Peeters S.H."/>
            <person name="Heuer A."/>
            <person name="Rast P."/>
            <person name="Oberbeckmann S."/>
            <person name="Bunk B."/>
            <person name="Jeske O."/>
            <person name="Meyerdierks A."/>
            <person name="Storesund J.E."/>
            <person name="Kallscheuer N."/>
            <person name="Luecker S."/>
            <person name="Lage O.M."/>
            <person name="Pohl T."/>
            <person name="Merkel B.J."/>
            <person name="Hornburger P."/>
            <person name="Mueller R.-W."/>
            <person name="Bruemmer F."/>
            <person name="Labrenz M."/>
            <person name="Spormann A.M."/>
            <person name="Op den Camp H."/>
            <person name="Overmann J."/>
            <person name="Amann R."/>
            <person name="Jetten M.S.M."/>
            <person name="Mascher T."/>
            <person name="Medema M.H."/>
            <person name="Devos D.P."/>
            <person name="Kaster A.-K."/>
            <person name="Ovreas L."/>
            <person name="Rohde M."/>
            <person name="Galperin M.Y."/>
            <person name="Jogler C."/>
        </authorList>
    </citation>
    <scope>NUCLEOTIDE SEQUENCE [LARGE SCALE GENOMIC DNA]</scope>
    <source>
        <strain evidence="3 4">Pla175</strain>
    </source>
</reference>
<evidence type="ECO:0000259" key="2">
    <source>
        <dbReference type="SMART" id="SM00858"/>
    </source>
</evidence>
<feature type="region of interest" description="Disordered" evidence="1">
    <location>
        <begin position="240"/>
        <end position="266"/>
    </location>
</feature>
<evidence type="ECO:0000313" key="4">
    <source>
        <dbReference type="Proteomes" id="UP000317429"/>
    </source>
</evidence>
<evidence type="ECO:0000256" key="1">
    <source>
        <dbReference type="SAM" id="MobiDB-lite"/>
    </source>
</evidence>
<dbReference type="Gene3D" id="3.90.1210.10">
    <property type="entry name" value="Antifreeze-like/N-acetylneuraminic acid synthase C-terminal domain"/>
    <property type="match status" value="1"/>
</dbReference>
<keyword evidence="4" id="KW-1185">Reference proteome</keyword>
<dbReference type="InterPro" id="IPR031571">
    <property type="entry name" value="RcpC_dom"/>
</dbReference>
<dbReference type="KEGG" id="pnd:Pla175_35080"/>
<dbReference type="EMBL" id="CP036291">
    <property type="protein sequence ID" value="QDU90108.1"/>
    <property type="molecule type" value="Genomic_DNA"/>
</dbReference>